<organism evidence="1 2">
    <name type="scientific">Caballeronia insecticola</name>
    <dbReference type="NCBI Taxonomy" id="758793"/>
    <lineage>
        <taxon>Bacteria</taxon>
        <taxon>Pseudomonadati</taxon>
        <taxon>Pseudomonadota</taxon>
        <taxon>Betaproteobacteria</taxon>
        <taxon>Burkholderiales</taxon>
        <taxon>Burkholderiaceae</taxon>
        <taxon>Caballeronia</taxon>
    </lineage>
</organism>
<dbReference type="Proteomes" id="UP000013966">
    <property type="component" value="Plasmid p1"/>
</dbReference>
<dbReference type="AlphaFoldDB" id="R4WQN9"/>
<protein>
    <submittedName>
        <fullName evidence="1">Uncharacterized protein</fullName>
    </submittedName>
</protein>
<dbReference type="PATRIC" id="fig|758793.3.peg.5233"/>
<geneLocation type="plasmid" evidence="1 2">
    <name>p1</name>
</geneLocation>
<name>R4WQN9_9BURK</name>
<keyword evidence="1" id="KW-0614">Plasmid</keyword>
<proteinExistence type="predicted"/>
<gene>
    <name evidence="1" type="ORF">BRPE64_DCDS00770</name>
</gene>
<sequence length="55" mass="6269">MVSLIAVRAPHDRPLIGSRCDIAAHLRLILHCVALQRQAKNLREEHSKNSRLVFD</sequence>
<reference evidence="1 2" key="1">
    <citation type="journal article" date="2013" name="Genome Announc.">
        <title>Complete Genome Sequence of Burkholderia sp. Strain RPE64, Bacterial Symbiont of the Bean Bug Riptortus pedestris.</title>
        <authorList>
            <person name="Shibata T.F."/>
            <person name="Maeda T."/>
            <person name="Nikoh N."/>
            <person name="Yamaguchi K."/>
            <person name="Oshima K."/>
            <person name="Hattori M."/>
            <person name="Nishiyama T."/>
            <person name="Hasebe M."/>
            <person name="Fukatsu T."/>
            <person name="Kikuchi Y."/>
            <person name="Shigenobu S."/>
        </authorList>
    </citation>
    <scope>NUCLEOTIDE SEQUENCE [LARGE SCALE GENOMIC DNA]</scope>
    <source>
        <plasmid evidence="1 2">p1</plasmid>
    </source>
</reference>
<evidence type="ECO:0000313" key="1">
    <source>
        <dbReference type="EMBL" id="BAN27013.1"/>
    </source>
</evidence>
<reference evidence="1 2" key="2">
    <citation type="journal article" date="2018" name="Int. J. Syst. Evol. Microbiol.">
        <title>Burkholderia insecticola sp. nov., a gut symbiotic bacterium of the bean bug Riptortus pedestris.</title>
        <authorList>
            <person name="Takeshita K."/>
            <person name="Tamaki H."/>
            <person name="Ohbayashi T."/>
            <person name="Meng X.-Y."/>
            <person name="Sone T."/>
            <person name="Mitani Y."/>
            <person name="Peeters C."/>
            <person name="Kikuchi Y."/>
            <person name="Vandamme P."/>
        </authorList>
    </citation>
    <scope>NUCLEOTIDE SEQUENCE [LARGE SCALE GENOMIC DNA]</scope>
    <source>
        <strain evidence="1">RPE64</strain>
        <plasmid evidence="1 2">p1</plasmid>
    </source>
</reference>
<dbReference type="EMBL" id="AP013061">
    <property type="protein sequence ID" value="BAN27013.1"/>
    <property type="molecule type" value="Genomic_DNA"/>
</dbReference>
<evidence type="ECO:0000313" key="2">
    <source>
        <dbReference type="Proteomes" id="UP000013966"/>
    </source>
</evidence>
<dbReference type="KEGG" id="buo:BRPE64_DCDS00770"/>
<dbReference type="HOGENOM" id="CLU_3023154_0_0_4"/>
<keyword evidence="2" id="KW-1185">Reference proteome</keyword>
<accession>R4WQN9</accession>